<evidence type="ECO:0000313" key="8">
    <source>
        <dbReference type="EMBL" id="CAB4725327.1"/>
    </source>
</evidence>
<proteinExistence type="inferred from homology"/>
<dbReference type="GO" id="GO:0033013">
    <property type="term" value="P:tetrapyrrole metabolic process"/>
    <property type="evidence" value="ECO:0007669"/>
    <property type="project" value="UniProtKB-ARBA"/>
</dbReference>
<dbReference type="InterPro" id="IPR038330">
    <property type="entry name" value="TspO/MBR-related_sf"/>
</dbReference>
<evidence type="ECO:0000256" key="5">
    <source>
        <dbReference type="ARBA" id="ARBA00023136"/>
    </source>
</evidence>
<dbReference type="CDD" id="cd15904">
    <property type="entry name" value="TSPO_MBR"/>
    <property type="match status" value="1"/>
</dbReference>
<accession>A0A6J6RSE9</accession>
<dbReference type="EMBL" id="CAFBOL010000139">
    <property type="protein sequence ID" value="CAB5016980.1"/>
    <property type="molecule type" value="Genomic_DNA"/>
</dbReference>
<feature type="transmembrane region" description="Helical" evidence="6">
    <location>
        <begin position="89"/>
        <end position="110"/>
    </location>
</feature>
<feature type="transmembrane region" description="Helical" evidence="6">
    <location>
        <begin position="116"/>
        <end position="137"/>
    </location>
</feature>
<evidence type="ECO:0000313" key="7">
    <source>
        <dbReference type="EMBL" id="CAB4363947.1"/>
    </source>
</evidence>
<dbReference type="EMBL" id="CAESGF010000009">
    <property type="protein sequence ID" value="CAB4363947.1"/>
    <property type="molecule type" value="Genomic_DNA"/>
</dbReference>
<gene>
    <name evidence="8" type="ORF">UFOPK2656_01729</name>
    <name evidence="9" type="ORF">UFOPK3099_02227</name>
    <name evidence="10" type="ORF">UFOPK3267_02763</name>
    <name evidence="11" type="ORF">UFOPK3651_01871</name>
    <name evidence="12" type="ORF">UFOPK3931_03133</name>
    <name evidence="7" type="ORF">UFOPK4189_01716</name>
</gene>
<evidence type="ECO:0000313" key="9">
    <source>
        <dbReference type="EMBL" id="CAB4832288.1"/>
    </source>
</evidence>
<dbReference type="PANTHER" id="PTHR10057:SF0">
    <property type="entry name" value="TRANSLOCATOR PROTEIN"/>
    <property type="match status" value="1"/>
</dbReference>
<dbReference type="EMBL" id="CAFBMT010000009">
    <property type="protein sequence ID" value="CAB4936941.1"/>
    <property type="molecule type" value="Genomic_DNA"/>
</dbReference>
<reference evidence="8" key="1">
    <citation type="submission" date="2020-05" db="EMBL/GenBank/DDBJ databases">
        <authorList>
            <person name="Chiriac C."/>
            <person name="Salcher M."/>
            <person name="Ghai R."/>
            <person name="Kavagutti S V."/>
        </authorList>
    </citation>
    <scope>NUCLEOTIDE SEQUENCE</scope>
</reference>
<evidence type="ECO:0000256" key="2">
    <source>
        <dbReference type="ARBA" id="ARBA00007524"/>
    </source>
</evidence>
<sequence>MRLPASAVTQWRMEIARISAAVASTALVAGYVVGSGLWVTTGDVWYRSLEQPPWQPPGAVFGIIWPYNFAALIAAGVAVALSGSPAARTVWLVGLALSIIASLTWARLFFADHSLWPAAIALIAAAVLTVPIVVAAWNTRTWAGAILLPYNVWVALAAWLSVGYALRN</sequence>
<comment type="subcellular location">
    <subcellularLocation>
        <location evidence="1">Membrane</location>
        <topology evidence="1">Multi-pass membrane protein</topology>
    </subcellularLocation>
</comment>
<evidence type="ECO:0000256" key="1">
    <source>
        <dbReference type="ARBA" id="ARBA00004141"/>
    </source>
</evidence>
<dbReference type="InterPro" id="IPR004307">
    <property type="entry name" value="TspO_MBR"/>
</dbReference>
<keyword evidence="5 6" id="KW-0472">Membrane</keyword>
<evidence type="ECO:0000256" key="6">
    <source>
        <dbReference type="SAM" id="Phobius"/>
    </source>
</evidence>
<feature type="transmembrane region" description="Helical" evidence="6">
    <location>
        <begin position="20"/>
        <end position="39"/>
    </location>
</feature>
<dbReference type="Gene3D" id="1.20.1260.100">
    <property type="entry name" value="TspO/MBR protein"/>
    <property type="match status" value="1"/>
</dbReference>
<evidence type="ECO:0000256" key="4">
    <source>
        <dbReference type="ARBA" id="ARBA00022989"/>
    </source>
</evidence>
<evidence type="ECO:0000313" key="10">
    <source>
        <dbReference type="EMBL" id="CAB4853238.1"/>
    </source>
</evidence>
<dbReference type="AlphaFoldDB" id="A0A6J6RSE9"/>
<feature type="transmembrane region" description="Helical" evidence="6">
    <location>
        <begin position="59"/>
        <end position="82"/>
    </location>
</feature>
<dbReference type="GO" id="GO:0016020">
    <property type="term" value="C:membrane"/>
    <property type="evidence" value="ECO:0007669"/>
    <property type="project" value="UniProtKB-SubCell"/>
</dbReference>
<name>A0A6J6RSE9_9ZZZZ</name>
<evidence type="ECO:0000313" key="12">
    <source>
        <dbReference type="EMBL" id="CAB5016980.1"/>
    </source>
</evidence>
<dbReference type="PANTHER" id="PTHR10057">
    <property type="entry name" value="PERIPHERAL-TYPE BENZODIAZEPINE RECEPTOR"/>
    <property type="match status" value="1"/>
</dbReference>
<dbReference type="EMBL" id="CAFAAV010000207">
    <property type="protein sequence ID" value="CAB4832288.1"/>
    <property type="molecule type" value="Genomic_DNA"/>
</dbReference>
<feature type="transmembrane region" description="Helical" evidence="6">
    <location>
        <begin position="144"/>
        <end position="166"/>
    </location>
</feature>
<keyword evidence="3 6" id="KW-0812">Transmembrane</keyword>
<dbReference type="EMBL" id="CAEZYF010000009">
    <property type="protein sequence ID" value="CAB4725327.1"/>
    <property type="molecule type" value="Genomic_DNA"/>
</dbReference>
<evidence type="ECO:0000256" key="3">
    <source>
        <dbReference type="ARBA" id="ARBA00022692"/>
    </source>
</evidence>
<comment type="similarity">
    <text evidence="2">Belongs to the TspO/BZRP family.</text>
</comment>
<dbReference type="Pfam" id="PF03073">
    <property type="entry name" value="TspO_MBR"/>
    <property type="match status" value="1"/>
</dbReference>
<dbReference type="EMBL" id="CAFBIY010000221">
    <property type="protein sequence ID" value="CAB4853238.1"/>
    <property type="molecule type" value="Genomic_DNA"/>
</dbReference>
<protein>
    <submittedName>
        <fullName evidence="8">Unannotated protein</fullName>
    </submittedName>
</protein>
<organism evidence="8">
    <name type="scientific">freshwater metagenome</name>
    <dbReference type="NCBI Taxonomy" id="449393"/>
    <lineage>
        <taxon>unclassified sequences</taxon>
        <taxon>metagenomes</taxon>
        <taxon>ecological metagenomes</taxon>
    </lineage>
</organism>
<evidence type="ECO:0000313" key="11">
    <source>
        <dbReference type="EMBL" id="CAB4936941.1"/>
    </source>
</evidence>
<keyword evidence="4 6" id="KW-1133">Transmembrane helix</keyword>